<dbReference type="InterPro" id="IPR000537">
    <property type="entry name" value="UbiA_prenyltransferase"/>
</dbReference>
<evidence type="ECO:0000256" key="3">
    <source>
        <dbReference type="ARBA" id="ARBA00022679"/>
    </source>
</evidence>
<dbReference type="InterPro" id="IPR006369">
    <property type="entry name" value="Protohaem_IX_farnesylTrfase"/>
</dbReference>
<dbReference type="NCBIfam" id="TIGR01473">
    <property type="entry name" value="cyoE_ctaB"/>
    <property type="match status" value="1"/>
</dbReference>
<evidence type="ECO:0000256" key="1">
    <source>
        <dbReference type="ARBA" id="ARBA00004141"/>
    </source>
</evidence>
<dbReference type="InterPro" id="IPR044878">
    <property type="entry name" value="UbiA_sf"/>
</dbReference>
<dbReference type="PANTHER" id="PTHR43448:SF2">
    <property type="entry name" value="PROTOHEME IX FARNESYLTRANSFERASE, MITOCHONDRIAL"/>
    <property type="match status" value="1"/>
</dbReference>
<reference evidence="10 11" key="1">
    <citation type="submission" date="2023-10" db="EMBL/GenBank/DDBJ databases">
        <title>Virgibacillus halophilus 5B73C genome.</title>
        <authorList>
            <person name="Miliotis G."/>
            <person name="Sengupta P."/>
            <person name="Hameed A."/>
            <person name="Chuvochina M."/>
            <person name="Mcdonagh F."/>
            <person name="Simpson A.C."/>
            <person name="Singh N.K."/>
            <person name="Rekha P.D."/>
            <person name="Raman K."/>
            <person name="Hugenholtz P."/>
            <person name="Venkateswaran K."/>
        </authorList>
    </citation>
    <scope>NUCLEOTIDE SEQUENCE [LARGE SCALE GENOMIC DNA]</scope>
    <source>
        <strain evidence="10 11">5B73C</strain>
    </source>
</reference>
<keyword evidence="11" id="KW-1185">Reference proteome</keyword>
<keyword evidence="5 9" id="KW-1133">Transmembrane helix</keyword>
<protein>
    <recommendedName>
        <fullName evidence="9">Protoheme IX farnesyltransferase</fullName>
        <ecNumber evidence="9">2.5.1.141</ecNumber>
    </recommendedName>
    <alternativeName>
        <fullName evidence="9">Heme B farnesyltransferase</fullName>
    </alternativeName>
    <alternativeName>
        <fullName evidence="9">Heme O synthase</fullName>
    </alternativeName>
</protein>
<evidence type="ECO:0000313" key="10">
    <source>
        <dbReference type="EMBL" id="MDY0396267.1"/>
    </source>
</evidence>
<feature type="transmembrane region" description="Helical" evidence="9">
    <location>
        <begin position="219"/>
        <end position="238"/>
    </location>
</feature>
<feature type="transmembrane region" description="Helical" evidence="9">
    <location>
        <begin position="189"/>
        <end position="207"/>
    </location>
</feature>
<evidence type="ECO:0000256" key="4">
    <source>
        <dbReference type="ARBA" id="ARBA00022692"/>
    </source>
</evidence>
<comment type="miscellaneous">
    <text evidence="9">Carbon 2 of the heme B porphyrin ring is defined according to the Fischer nomenclature.</text>
</comment>
<keyword evidence="2 9" id="KW-1003">Cell membrane</keyword>
<evidence type="ECO:0000256" key="9">
    <source>
        <dbReference type="HAMAP-Rule" id="MF_00154"/>
    </source>
</evidence>
<dbReference type="Proteomes" id="UP001281447">
    <property type="component" value="Unassembled WGS sequence"/>
</dbReference>
<evidence type="ECO:0000256" key="8">
    <source>
        <dbReference type="ARBA" id="ARBA00047690"/>
    </source>
</evidence>
<comment type="subcellular location">
    <subcellularLocation>
        <location evidence="9">Cell membrane</location>
        <topology evidence="9">Multi-pass membrane protein</topology>
    </subcellularLocation>
    <subcellularLocation>
        <location evidence="1">Membrane</location>
        <topology evidence="1">Multi-pass membrane protein</topology>
    </subcellularLocation>
</comment>
<gene>
    <name evidence="10" type="primary">cyoE</name>
    <name evidence="9" type="synonym">ctaB</name>
    <name evidence="10" type="ORF">RWE15_20330</name>
</gene>
<comment type="subunit">
    <text evidence="9">Interacts with CtaA.</text>
</comment>
<keyword evidence="6 9" id="KW-0350">Heme biosynthesis</keyword>
<evidence type="ECO:0000256" key="5">
    <source>
        <dbReference type="ARBA" id="ARBA00022989"/>
    </source>
</evidence>
<evidence type="ECO:0000313" key="11">
    <source>
        <dbReference type="Proteomes" id="UP001281447"/>
    </source>
</evidence>
<dbReference type="EC" id="2.5.1.141" evidence="9"/>
<accession>A0ABU5CAB6</accession>
<proteinExistence type="inferred from homology"/>
<dbReference type="Pfam" id="PF01040">
    <property type="entry name" value="UbiA"/>
    <property type="match status" value="1"/>
</dbReference>
<dbReference type="HAMAP" id="MF_00154">
    <property type="entry name" value="CyoE_CtaB"/>
    <property type="match status" value="1"/>
</dbReference>
<evidence type="ECO:0000256" key="2">
    <source>
        <dbReference type="ARBA" id="ARBA00022475"/>
    </source>
</evidence>
<comment type="pathway">
    <text evidence="9">Porphyrin-containing compound metabolism; heme O biosynthesis; heme O from protoheme: step 1/1.</text>
</comment>
<dbReference type="PROSITE" id="PS00943">
    <property type="entry name" value="UBIA"/>
    <property type="match status" value="1"/>
</dbReference>
<comment type="similarity">
    <text evidence="9">Belongs to the UbiA prenyltransferase family. Protoheme IX farnesyltransferase subfamily.</text>
</comment>
<feature type="transmembrane region" description="Helical" evidence="9">
    <location>
        <begin position="166"/>
        <end position="183"/>
    </location>
</feature>
<keyword evidence="7 9" id="KW-0472">Membrane</keyword>
<evidence type="ECO:0000256" key="7">
    <source>
        <dbReference type="ARBA" id="ARBA00023136"/>
    </source>
</evidence>
<sequence>MLGSGLVIAGGCILNNWYDADIDPVMKRTKGRPTVTGTISMRTVFFMGLTATLLGHVLLLFTTIQATLWAFFGWFTYVVLYTMWSKRRYTLNTIIGSFSGAVPPLIGWMAIKPELDVIPVILFLTMFIWQTPHFLALAMKKCEEYRAAGVPMLPVVYGFEFTKRQIIVYIACLLPLPFLMSSLGNVFVIAATALNLGWLVLGITGLFKKDDLKWANKIFIYSLNYLMILFLLMVVVTVDFSF</sequence>
<comment type="catalytic activity">
    <reaction evidence="8 9">
        <text>heme b + (2E,6E)-farnesyl diphosphate + H2O = Fe(II)-heme o + diphosphate</text>
        <dbReference type="Rhea" id="RHEA:28070"/>
        <dbReference type="ChEBI" id="CHEBI:15377"/>
        <dbReference type="ChEBI" id="CHEBI:33019"/>
        <dbReference type="ChEBI" id="CHEBI:60344"/>
        <dbReference type="ChEBI" id="CHEBI:60530"/>
        <dbReference type="ChEBI" id="CHEBI:175763"/>
        <dbReference type="EC" id="2.5.1.141"/>
    </reaction>
</comment>
<feature type="transmembrane region" description="Helical" evidence="9">
    <location>
        <begin position="91"/>
        <end position="111"/>
    </location>
</feature>
<dbReference type="EMBL" id="JAWDIP010000004">
    <property type="protein sequence ID" value="MDY0396267.1"/>
    <property type="molecule type" value="Genomic_DNA"/>
</dbReference>
<dbReference type="CDD" id="cd13957">
    <property type="entry name" value="PT_UbiA_Cox10"/>
    <property type="match status" value="1"/>
</dbReference>
<dbReference type="InterPro" id="IPR030470">
    <property type="entry name" value="UbiA_prenylTrfase_CS"/>
</dbReference>
<dbReference type="Gene3D" id="1.10.357.140">
    <property type="entry name" value="UbiA prenyltransferase"/>
    <property type="match status" value="1"/>
</dbReference>
<comment type="caution">
    <text evidence="10">The sequence shown here is derived from an EMBL/GenBank/DDBJ whole genome shotgun (WGS) entry which is preliminary data.</text>
</comment>
<keyword evidence="3 9" id="KW-0808">Transferase</keyword>
<organism evidence="10 11">
    <name type="scientific">Tigheibacillus halophilus</name>
    <dbReference type="NCBI Taxonomy" id="361280"/>
    <lineage>
        <taxon>Bacteria</taxon>
        <taxon>Bacillati</taxon>
        <taxon>Bacillota</taxon>
        <taxon>Bacilli</taxon>
        <taxon>Bacillales</taxon>
        <taxon>Bacillaceae</taxon>
        <taxon>Tigheibacillus</taxon>
    </lineage>
</organism>
<keyword evidence="4 9" id="KW-0812">Transmembrane</keyword>
<feature type="transmembrane region" description="Helical" evidence="9">
    <location>
        <begin position="117"/>
        <end position="138"/>
    </location>
</feature>
<name>A0ABU5CAB6_9BACI</name>
<dbReference type="PANTHER" id="PTHR43448">
    <property type="entry name" value="PROTOHEME IX FARNESYLTRANSFERASE, MITOCHONDRIAL"/>
    <property type="match status" value="1"/>
</dbReference>
<evidence type="ECO:0000256" key="6">
    <source>
        <dbReference type="ARBA" id="ARBA00023133"/>
    </source>
</evidence>
<dbReference type="GO" id="GO:0008495">
    <property type="term" value="F:protoheme IX farnesyltransferase activity"/>
    <property type="evidence" value="ECO:0007669"/>
    <property type="project" value="UniProtKB-EC"/>
</dbReference>
<comment type="function">
    <text evidence="9">Converts heme B (protoheme IX) to heme O by substitution of the vinyl group on carbon 2 of heme B porphyrin ring with a hydroxyethyl farnesyl side group.</text>
</comment>